<organism evidence="1 2">
    <name type="scientific">Cylicocyclus nassatus</name>
    <name type="common">Nematode worm</name>
    <dbReference type="NCBI Taxonomy" id="53992"/>
    <lineage>
        <taxon>Eukaryota</taxon>
        <taxon>Metazoa</taxon>
        <taxon>Ecdysozoa</taxon>
        <taxon>Nematoda</taxon>
        <taxon>Chromadorea</taxon>
        <taxon>Rhabditida</taxon>
        <taxon>Rhabditina</taxon>
        <taxon>Rhabditomorpha</taxon>
        <taxon>Strongyloidea</taxon>
        <taxon>Strongylidae</taxon>
        <taxon>Cylicocyclus</taxon>
    </lineage>
</organism>
<gene>
    <name evidence="1" type="ORF">CYNAS_LOCUS1717</name>
</gene>
<evidence type="ECO:0000313" key="2">
    <source>
        <dbReference type="Proteomes" id="UP001176961"/>
    </source>
</evidence>
<accession>A0AA36GEW2</accession>
<evidence type="ECO:0000313" key="1">
    <source>
        <dbReference type="EMBL" id="CAJ0589734.1"/>
    </source>
</evidence>
<comment type="caution">
    <text evidence="1">The sequence shown here is derived from an EMBL/GenBank/DDBJ whole genome shotgun (WGS) entry which is preliminary data.</text>
</comment>
<sequence length="150" mass="17506">MICGLRFLIVINVVITLSLSRMPSSCKAKWDLPHRQIRSVLRNLTGKNLKYKRTIRHKAEYFLNISNRSYKTVMFGVAVFVHYEEHYKSADGTKFLENVGQKWAKDLEEVEAKELFVGCACDRDQENFSLKMCCYFVSSSLLNKRRLTNQ</sequence>
<keyword evidence="2" id="KW-1185">Reference proteome</keyword>
<dbReference type="AlphaFoldDB" id="A0AA36GEW2"/>
<dbReference type="EMBL" id="CATQJL010000001">
    <property type="protein sequence ID" value="CAJ0589734.1"/>
    <property type="molecule type" value="Genomic_DNA"/>
</dbReference>
<reference evidence="1" key="1">
    <citation type="submission" date="2023-07" db="EMBL/GenBank/DDBJ databases">
        <authorList>
            <consortium name="CYATHOMIX"/>
        </authorList>
    </citation>
    <scope>NUCLEOTIDE SEQUENCE</scope>
    <source>
        <strain evidence="1">N/A</strain>
    </source>
</reference>
<name>A0AA36GEW2_CYLNA</name>
<protein>
    <submittedName>
        <fullName evidence="1">Uncharacterized protein</fullName>
    </submittedName>
</protein>
<proteinExistence type="predicted"/>
<dbReference type="Proteomes" id="UP001176961">
    <property type="component" value="Unassembled WGS sequence"/>
</dbReference>